<dbReference type="GO" id="GO:0009307">
    <property type="term" value="P:DNA restriction-modification system"/>
    <property type="evidence" value="ECO:0007669"/>
    <property type="project" value="InterPro"/>
</dbReference>
<dbReference type="PANTHER" id="PTHR30015">
    <property type="entry name" value="MRR RESTRICTION SYSTEM PROTEIN"/>
    <property type="match status" value="1"/>
</dbReference>
<gene>
    <name evidence="2" type="ORF">U472_10185</name>
</gene>
<dbReference type="Pfam" id="PF04471">
    <property type="entry name" value="Mrr_cat"/>
    <property type="match status" value="1"/>
</dbReference>
<accession>A0A1C0A916</accession>
<dbReference type="SUPFAM" id="SSF52980">
    <property type="entry name" value="Restriction endonuclease-like"/>
    <property type="match status" value="1"/>
</dbReference>
<reference evidence="2 3" key="2">
    <citation type="submission" date="2016-08" db="EMBL/GenBank/DDBJ databases">
        <title>Orenia metallireducens sp. nov. strain Z6, a Novel Metal-reducing Firmicute from the Deep Subsurface.</title>
        <authorList>
            <person name="Maxim B.I."/>
            <person name="Kenneth K."/>
            <person name="Flynn T.M."/>
            <person name="Oloughlin E.J."/>
            <person name="Locke R.A."/>
            <person name="Weber J.R."/>
            <person name="Egan S.M."/>
            <person name="Mackie R.I."/>
            <person name="Cann I.K."/>
        </authorList>
    </citation>
    <scope>NUCLEOTIDE SEQUENCE [LARGE SCALE GENOMIC DNA]</scope>
    <source>
        <strain evidence="2 3">Z6</strain>
    </source>
</reference>
<comment type="caution">
    <text evidence="2">The sequence shown here is derived from an EMBL/GenBank/DDBJ whole genome shotgun (WGS) entry which is preliminary data.</text>
</comment>
<keyword evidence="3" id="KW-1185">Reference proteome</keyword>
<feature type="domain" description="Restriction endonuclease type IV Mrr" evidence="1">
    <location>
        <begin position="36"/>
        <end position="144"/>
    </location>
</feature>
<sequence>MESEIEKITIKRNAIKVYQAMASQKISFSLLEIGDVDKMSSKEFERFLKLLFEKRGYNVKHIGGSGNQGADLILKKFNVKTVVQAKKYKNTLNNTAIQGVVAAKGFYNCKRMIVVTNSSFTLSAKELAKSNNIELWDRKRLKEALKYTPIYLHELD</sequence>
<dbReference type="Gene3D" id="3.40.1350.10">
    <property type="match status" value="1"/>
</dbReference>
<proteinExistence type="predicted"/>
<organism evidence="2 3">
    <name type="scientific">Orenia metallireducens</name>
    <dbReference type="NCBI Taxonomy" id="1413210"/>
    <lineage>
        <taxon>Bacteria</taxon>
        <taxon>Bacillati</taxon>
        <taxon>Bacillota</taxon>
        <taxon>Clostridia</taxon>
        <taxon>Halanaerobiales</taxon>
        <taxon>Halobacteroidaceae</taxon>
        <taxon>Orenia</taxon>
    </lineage>
</organism>
<dbReference type="InterPro" id="IPR052906">
    <property type="entry name" value="Type_IV_Methyl-Rstrct_Enzyme"/>
</dbReference>
<dbReference type="GO" id="GO:0015666">
    <property type="term" value="F:restriction endodeoxyribonuclease activity"/>
    <property type="evidence" value="ECO:0007669"/>
    <property type="project" value="TreeGrafter"/>
</dbReference>
<reference evidence="3" key="1">
    <citation type="submission" date="2016-07" db="EMBL/GenBank/DDBJ databases">
        <authorList>
            <person name="Florea S."/>
            <person name="Webb J.S."/>
            <person name="Jaromczyk J."/>
            <person name="Schardl C.L."/>
        </authorList>
    </citation>
    <scope>NUCLEOTIDE SEQUENCE [LARGE SCALE GENOMIC DNA]</scope>
    <source>
        <strain evidence="3">Z6</strain>
    </source>
</reference>
<dbReference type="GO" id="GO:0003677">
    <property type="term" value="F:DNA binding"/>
    <property type="evidence" value="ECO:0007669"/>
    <property type="project" value="InterPro"/>
</dbReference>
<dbReference type="InterPro" id="IPR007560">
    <property type="entry name" value="Restrct_endonuc_IV_Mrr"/>
</dbReference>
<dbReference type="AlphaFoldDB" id="A0A1C0A916"/>
<dbReference type="EMBL" id="LWDV01000009">
    <property type="protein sequence ID" value="OCL26746.1"/>
    <property type="molecule type" value="Genomic_DNA"/>
</dbReference>
<dbReference type="Proteomes" id="UP000093514">
    <property type="component" value="Unassembled WGS sequence"/>
</dbReference>
<name>A0A1C0A916_9FIRM</name>
<evidence type="ECO:0000313" key="2">
    <source>
        <dbReference type="EMBL" id="OCL26746.1"/>
    </source>
</evidence>
<dbReference type="InterPro" id="IPR011335">
    <property type="entry name" value="Restrct_endonuc-II-like"/>
</dbReference>
<dbReference type="PANTHER" id="PTHR30015:SF6">
    <property type="entry name" value="SLL1429 PROTEIN"/>
    <property type="match status" value="1"/>
</dbReference>
<protein>
    <recommendedName>
        <fullName evidence="1">Restriction endonuclease type IV Mrr domain-containing protein</fullName>
    </recommendedName>
</protein>
<dbReference type="InterPro" id="IPR011856">
    <property type="entry name" value="tRNA_endonuc-like_dom_sf"/>
</dbReference>
<evidence type="ECO:0000313" key="3">
    <source>
        <dbReference type="Proteomes" id="UP000093514"/>
    </source>
</evidence>
<evidence type="ECO:0000259" key="1">
    <source>
        <dbReference type="Pfam" id="PF04471"/>
    </source>
</evidence>